<dbReference type="NCBIfam" id="TIGR03816">
    <property type="entry name" value="tadE_like_DECH"/>
    <property type="match status" value="1"/>
</dbReference>
<dbReference type="Pfam" id="PF13400">
    <property type="entry name" value="Tad"/>
    <property type="match status" value="1"/>
</dbReference>
<evidence type="ECO:0000313" key="3">
    <source>
        <dbReference type="EMBL" id="MEE3851555.1"/>
    </source>
</evidence>
<evidence type="ECO:0000259" key="2">
    <source>
        <dbReference type="Pfam" id="PF13400"/>
    </source>
</evidence>
<evidence type="ECO:0000313" key="4">
    <source>
        <dbReference type="Proteomes" id="UP001347146"/>
    </source>
</evidence>
<feature type="domain" description="Putative Flp pilus-assembly TadG-like N-terminal" evidence="2">
    <location>
        <begin position="9"/>
        <end position="56"/>
    </location>
</feature>
<gene>
    <name evidence="3" type="ORF">VZC37_14515</name>
</gene>
<dbReference type="EMBL" id="JAZDUF010000004">
    <property type="protein sequence ID" value="MEE3851555.1"/>
    <property type="molecule type" value="Genomic_DNA"/>
</dbReference>
<name>A0ABU7MEV9_9ACTN</name>
<organism evidence="3 4">
    <name type="scientific">Gordonia sesuvii</name>
    <dbReference type="NCBI Taxonomy" id="3116777"/>
    <lineage>
        <taxon>Bacteria</taxon>
        <taxon>Bacillati</taxon>
        <taxon>Actinomycetota</taxon>
        <taxon>Actinomycetes</taxon>
        <taxon>Mycobacteriales</taxon>
        <taxon>Gordoniaceae</taxon>
        <taxon>Gordonia</taxon>
    </lineage>
</organism>
<dbReference type="Proteomes" id="UP001347146">
    <property type="component" value="Unassembled WGS sequence"/>
</dbReference>
<proteinExistence type="predicted"/>
<dbReference type="InterPro" id="IPR021202">
    <property type="entry name" value="Rv3654c-like"/>
</dbReference>
<reference evidence="3 4" key="1">
    <citation type="submission" date="2024-01" db="EMBL/GenBank/DDBJ databases">
        <title>Draft genome sequence of Gordonia sp. LSe1-13.</title>
        <authorList>
            <person name="Suphannarot A."/>
            <person name="Mingma R."/>
        </authorList>
    </citation>
    <scope>NUCLEOTIDE SEQUENCE [LARGE SCALE GENOMIC DNA]</scope>
    <source>
        <strain evidence="3 4">LSe1-13</strain>
    </source>
</reference>
<feature type="transmembrane region" description="Helical" evidence="1">
    <location>
        <begin position="12"/>
        <end position="34"/>
    </location>
</feature>
<evidence type="ECO:0000256" key="1">
    <source>
        <dbReference type="SAM" id="Phobius"/>
    </source>
</evidence>
<dbReference type="InterPro" id="IPR028087">
    <property type="entry name" value="Tad_N"/>
</dbReference>
<accession>A0ABU7MEV9</accession>
<keyword evidence="1" id="KW-1133">Transmembrane helix</keyword>
<dbReference type="RefSeq" id="WP_330433287.1">
    <property type="nucleotide sequence ID" value="NZ_JAZDUF010000004.1"/>
</dbReference>
<keyword evidence="4" id="KW-1185">Reference proteome</keyword>
<comment type="caution">
    <text evidence="3">The sequence shown here is derived from an EMBL/GenBank/DDBJ whole genome shotgun (WGS) entry which is preliminary data.</text>
</comment>
<protein>
    <submittedName>
        <fullName evidence="3">Rv3654c family TadE-like protein</fullName>
    </submittedName>
</protein>
<keyword evidence="1" id="KW-0812">Transmembrane</keyword>
<sequence>MRRWCDDRGFATVLGAFAIAAVTAIAVAVLYVGGAVVARHRAQSAADLAALAAARQHVMAESDPCVAARVIADAQRVGARIEHCRVDGIDVVVVVAVQVHLGPFGVRDARASARAGPVQ</sequence>
<keyword evidence="1" id="KW-0472">Membrane</keyword>